<evidence type="ECO:0000313" key="3">
    <source>
        <dbReference type="Proteomes" id="UP000427769"/>
    </source>
</evidence>
<dbReference type="AlphaFoldDB" id="A0A5K7YY62"/>
<protein>
    <submittedName>
        <fullName evidence="2">Uncharacterized protein</fullName>
    </submittedName>
</protein>
<accession>A0A5K7YY62</accession>
<reference evidence="2 3" key="1">
    <citation type="submission" date="2019-11" db="EMBL/GenBank/DDBJ databases">
        <title>Comparative genomics of hydrocarbon-degrading Desulfosarcina strains.</title>
        <authorList>
            <person name="Watanabe M."/>
            <person name="Kojima H."/>
            <person name="Fukui M."/>
        </authorList>
    </citation>
    <scope>NUCLEOTIDE SEQUENCE [LARGE SCALE GENOMIC DNA]</scope>
    <source>
        <strain evidence="2 3">PP31</strain>
    </source>
</reference>
<dbReference type="RefSeq" id="WP_155302469.1">
    <property type="nucleotide sequence ID" value="NZ_AP021875.1"/>
</dbReference>
<evidence type="ECO:0000313" key="2">
    <source>
        <dbReference type="EMBL" id="BBO73355.1"/>
    </source>
</evidence>
<feature type="chain" id="PRO_5024443748" evidence="1">
    <location>
        <begin position="18"/>
        <end position="50"/>
    </location>
</feature>
<proteinExistence type="predicted"/>
<keyword evidence="1" id="KW-0732">Signal</keyword>
<sequence length="50" mass="5180">MACIQAVCIRSAWPLSAATGTPANGSHPMALITIATDREPETVTKIGDPD</sequence>
<gene>
    <name evidence="2" type="ORF">DSCW_07720</name>
</gene>
<dbReference type="KEGG" id="dwd:DSCW_07720"/>
<feature type="signal peptide" evidence="1">
    <location>
        <begin position="1"/>
        <end position="17"/>
    </location>
</feature>
<evidence type="ECO:0000256" key="1">
    <source>
        <dbReference type="SAM" id="SignalP"/>
    </source>
</evidence>
<dbReference type="Proteomes" id="UP000427769">
    <property type="component" value="Chromosome"/>
</dbReference>
<dbReference type="EMBL" id="AP021875">
    <property type="protein sequence ID" value="BBO73355.1"/>
    <property type="molecule type" value="Genomic_DNA"/>
</dbReference>
<keyword evidence="3" id="KW-1185">Reference proteome</keyword>
<name>A0A5K7YY62_9BACT</name>
<organism evidence="2 3">
    <name type="scientific">Desulfosarcina widdelii</name>
    <dbReference type="NCBI Taxonomy" id="947919"/>
    <lineage>
        <taxon>Bacteria</taxon>
        <taxon>Pseudomonadati</taxon>
        <taxon>Thermodesulfobacteriota</taxon>
        <taxon>Desulfobacteria</taxon>
        <taxon>Desulfobacterales</taxon>
        <taxon>Desulfosarcinaceae</taxon>
        <taxon>Desulfosarcina</taxon>
    </lineage>
</organism>